<accession>A0ABS9BKA5</accession>
<dbReference type="RefSeq" id="WP_234866585.1">
    <property type="nucleotide sequence ID" value="NZ_JAKEVY010000003.1"/>
</dbReference>
<protein>
    <submittedName>
        <fullName evidence="1">Uncharacterized protein</fullName>
    </submittedName>
</protein>
<evidence type="ECO:0000313" key="2">
    <source>
        <dbReference type="Proteomes" id="UP001200145"/>
    </source>
</evidence>
<dbReference type="EMBL" id="JAKEVY010000003">
    <property type="protein sequence ID" value="MCF1715635.1"/>
    <property type="molecule type" value="Genomic_DNA"/>
</dbReference>
<organism evidence="1 2">
    <name type="scientific">Flavihumibacter fluminis</name>
    <dbReference type="NCBI Taxonomy" id="2909236"/>
    <lineage>
        <taxon>Bacteria</taxon>
        <taxon>Pseudomonadati</taxon>
        <taxon>Bacteroidota</taxon>
        <taxon>Chitinophagia</taxon>
        <taxon>Chitinophagales</taxon>
        <taxon>Chitinophagaceae</taxon>
        <taxon>Flavihumibacter</taxon>
    </lineage>
</organism>
<reference evidence="1 2" key="1">
    <citation type="submission" date="2022-01" db="EMBL/GenBank/DDBJ databases">
        <title>Flavihumibacter sp. nov., isolated from sediment of a river.</title>
        <authorList>
            <person name="Liu H."/>
        </authorList>
    </citation>
    <scope>NUCLEOTIDE SEQUENCE [LARGE SCALE GENOMIC DNA]</scope>
    <source>
        <strain evidence="1 2">RY-1</strain>
    </source>
</reference>
<evidence type="ECO:0000313" key="1">
    <source>
        <dbReference type="EMBL" id="MCF1715635.1"/>
    </source>
</evidence>
<sequence>MQTNHFSDWSAIASIELTPIVATVGLGEKITLKAIHYIIPMNDGISIRIDGGPWTTFPAMAGKLPTGDT</sequence>
<comment type="caution">
    <text evidence="1">The sequence shown here is derived from an EMBL/GenBank/DDBJ whole genome shotgun (WGS) entry which is preliminary data.</text>
</comment>
<dbReference type="Proteomes" id="UP001200145">
    <property type="component" value="Unassembled WGS sequence"/>
</dbReference>
<proteinExistence type="predicted"/>
<name>A0ABS9BKA5_9BACT</name>
<gene>
    <name evidence="1" type="ORF">L0U88_13440</name>
</gene>
<keyword evidence="2" id="KW-1185">Reference proteome</keyword>